<dbReference type="SUPFAM" id="SSF52540">
    <property type="entry name" value="P-loop containing nucleoside triphosphate hydrolases"/>
    <property type="match status" value="1"/>
</dbReference>
<dbReference type="EMBL" id="SLWL01000002">
    <property type="protein sequence ID" value="TCO15041.1"/>
    <property type="molecule type" value="Genomic_DNA"/>
</dbReference>
<feature type="domain" description="ABC transporter" evidence="5">
    <location>
        <begin position="20"/>
        <end position="254"/>
    </location>
</feature>
<dbReference type="OrthoDB" id="9802264at2"/>
<keyword evidence="2" id="KW-0813">Transport</keyword>
<comment type="caution">
    <text evidence="6">The sequence shown here is derived from an EMBL/GenBank/DDBJ whole genome shotgun (WGS) entry which is preliminary data.</text>
</comment>
<dbReference type="AlphaFoldDB" id="A0A4R2GVQ6"/>
<evidence type="ECO:0000313" key="6">
    <source>
        <dbReference type="EMBL" id="TCO15041.1"/>
    </source>
</evidence>
<dbReference type="Proteomes" id="UP000294881">
    <property type="component" value="Unassembled WGS sequence"/>
</dbReference>
<dbReference type="GO" id="GO:0005524">
    <property type="term" value="F:ATP binding"/>
    <property type="evidence" value="ECO:0007669"/>
    <property type="project" value="UniProtKB-KW"/>
</dbReference>
<evidence type="ECO:0000256" key="3">
    <source>
        <dbReference type="ARBA" id="ARBA00022741"/>
    </source>
</evidence>
<dbReference type="PANTHER" id="PTHR43166:SF4">
    <property type="entry name" value="PHOSPHONATES IMPORT ATP-BINDING PROTEIN PHNC"/>
    <property type="match status" value="1"/>
</dbReference>
<evidence type="ECO:0000313" key="7">
    <source>
        <dbReference type="Proteomes" id="UP000294881"/>
    </source>
</evidence>
<dbReference type="Pfam" id="PF00005">
    <property type="entry name" value="ABC_tran"/>
    <property type="match status" value="1"/>
</dbReference>
<sequence length="261" mass="28714">MTANDSTTTGQAAPGESDAVVMRGVSKWYGDFQVLTDIDLNVRRGERVVICGPSGSGKSTLIRCINRLEEHQQGDIIVDGVALTDDLRSVDRVRREVGMVFQQFNLFPHLTVLENCVLAPMRVRGASRRAAEEQALALLARVRIPEQAGKYPGQLSGGQQQRVAIARALCMNPRIMLFDEPTSALDPEMVKEVLDVMVELAGDGMTMLCVTHEMGFARRIADRVIFMDGGQIVEQADPEAFFTAPKHARTQAFLSQVLGER</sequence>
<dbReference type="CDD" id="cd03262">
    <property type="entry name" value="ABC_HisP_GlnQ"/>
    <property type="match status" value="1"/>
</dbReference>
<dbReference type="Gene3D" id="3.40.50.300">
    <property type="entry name" value="P-loop containing nucleotide triphosphate hydrolases"/>
    <property type="match status" value="1"/>
</dbReference>
<dbReference type="InterPro" id="IPR017871">
    <property type="entry name" value="ABC_transporter-like_CS"/>
</dbReference>
<dbReference type="GO" id="GO:0016887">
    <property type="term" value="F:ATP hydrolysis activity"/>
    <property type="evidence" value="ECO:0007669"/>
    <property type="project" value="InterPro"/>
</dbReference>
<dbReference type="PIRSF" id="PIRSF039085">
    <property type="entry name" value="ABC_ATPase_HisP"/>
    <property type="match status" value="1"/>
</dbReference>
<dbReference type="GO" id="GO:0015424">
    <property type="term" value="F:ABC-type amino acid transporter activity"/>
    <property type="evidence" value="ECO:0007669"/>
    <property type="project" value="InterPro"/>
</dbReference>
<organism evidence="6 7">
    <name type="scientific">Camelimonas lactis</name>
    <dbReference type="NCBI Taxonomy" id="659006"/>
    <lineage>
        <taxon>Bacteria</taxon>
        <taxon>Pseudomonadati</taxon>
        <taxon>Pseudomonadota</taxon>
        <taxon>Alphaproteobacteria</taxon>
        <taxon>Hyphomicrobiales</taxon>
        <taxon>Chelatococcaceae</taxon>
        <taxon>Camelimonas</taxon>
    </lineage>
</organism>
<reference evidence="6 7" key="1">
    <citation type="submission" date="2019-03" db="EMBL/GenBank/DDBJ databases">
        <title>Genomic Encyclopedia of Type Strains, Phase IV (KMG-IV): sequencing the most valuable type-strain genomes for metagenomic binning, comparative biology and taxonomic classification.</title>
        <authorList>
            <person name="Goeker M."/>
        </authorList>
    </citation>
    <scope>NUCLEOTIDE SEQUENCE [LARGE SCALE GENOMIC DNA]</scope>
    <source>
        <strain evidence="6 7">DSM 22958</strain>
    </source>
</reference>
<name>A0A4R2GVQ6_9HYPH</name>
<dbReference type="RefSeq" id="WP_132002916.1">
    <property type="nucleotide sequence ID" value="NZ_JBHUNN010000002.1"/>
</dbReference>
<comment type="similarity">
    <text evidence="1">Belongs to the ABC transporter superfamily.</text>
</comment>
<keyword evidence="3" id="KW-0547">Nucleotide-binding</keyword>
<accession>A0A4R2GVQ6</accession>
<dbReference type="SMART" id="SM00382">
    <property type="entry name" value="AAA"/>
    <property type="match status" value="1"/>
</dbReference>
<evidence type="ECO:0000256" key="2">
    <source>
        <dbReference type="ARBA" id="ARBA00022448"/>
    </source>
</evidence>
<keyword evidence="7" id="KW-1185">Reference proteome</keyword>
<dbReference type="PROSITE" id="PS50893">
    <property type="entry name" value="ABC_TRANSPORTER_2"/>
    <property type="match status" value="1"/>
</dbReference>
<protein>
    <submittedName>
        <fullName evidence="6">General L-amino acid transport system ATP-binding protein</fullName>
    </submittedName>
</protein>
<dbReference type="PROSITE" id="PS00211">
    <property type="entry name" value="ABC_TRANSPORTER_1"/>
    <property type="match status" value="1"/>
</dbReference>
<dbReference type="InterPro" id="IPR003439">
    <property type="entry name" value="ABC_transporter-like_ATP-bd"/>
</dbReference>
<evidence type="ECO:0000256" key="1">
    <source>
        <dbReference type="ARBA" id="ARBA00005417"/>
    </source>
</evidence>
<dbReference type="InterPro" id="IPR030679">
    <property type="entry name" value="ABC_ATPase_HisP-typ"/>
</dbReference>
<dbReference type="FunFam" id="3.40.50.300:FF:000020">
    <property type="entry name" value="Amino acid ABC transporter ATP-binding component"/>
    <property type="match status" value="1"/>
</dbReference>
<dbReference type="InterPro" id="IPR027417">
    <property type="entry name" value="P-loop_NTPase"/>
</dbReference>
<evidence type="ECO:0000259" key="5">
    <source>
        <dbReference type="PROSITE" id="PS50893"/>
    </source>
</evidence>
<keyword evidence="4 6" id="KW-0067">ATP-binding</keyword>
<dbReference type="InterPro" id="IPR003593">
    <property type="entry name" value="AAA+_ATPase"/>
</dbReference>
<gene>
    <name evidence="6" type="ORF">EV666_10215</name>
</gene>
<evidence type="ECO:0000256" key="4">
    <source>
        <dbReference type="ARBA" id="ARBA00022840"/>
    </source>
</evidence>
<dbReference type="PANTHER" id="PTHR43166">
    <property type="entry name" value="AMINO ACID IMPORT ATP-BINDING PROTEIN"/>
    <property type="match status" value="1"/>
</dbReference>
<dbReference type="InterPro" id="IPR050086">
    <property type="entry name" value="MetN_ABC_transporter-like"/>
</dbReference>
<proteinExistence type="inferred from homology"/>